<dbReference type="AlphaFoldDB" id="A0A9Q1J5I3"/>
<protein>
    <submittedName>
        <fullName evidence="1">Uncharacterized protein</fullName>
    </submittedName>
</protein>
<proteinExistence type="predicted"/>
<dbReference type="EMBL" id="JAINUF010000003">
    <property type="protein sequence ID" value="KAJ8367983.1"/>
    <property type="molecule type" value="Genomic_DNA"/>
</dbReference>
<comment type="caution">
    <text evidence="1">The sequence shown here is derived from an EMBL/GenBank/DDBJ whole genome shotgun (WGS) entry which is preliminary data.</text>
</comment>
<accession>A0A9Q1J5I3</accession>
<dbReference type="Proteomes" id="UP001152622">
    <property type="component" value="Chromosome 3"/>
</dbReference>
<sequence length="206" mass="23325">MSAPRMISCLNWTSSSVTEGRLFYSSVPSRPVRVYASGRVACQPLRDMTARRHRIFSTKASVSAVTTFRSKRNPPVVLLQSCAHWLLPLLEPRAERLSWLRLHRFLTDGKGASPPPVCRFTRLEHQCAQARAEQGIPASNGPWRSVPPEKVPSHRRMWKRIHLIGDERWGRVPAPEGRFTLIKINVGKGSRGRWGGRATGWAQIWS</sequence>
<evidence type="ECO:0000313" key="2">
    <source>
        <dbReference type="Proteomes" id="UP001152622"/>
    </source>
</evidence>
<name>A0A9Q1J5I3_SYNKA</name>
<reference evidence="1" key="1">
    <citation type="journal article" date="2023" name="Science">
        <title>Genome structures resolve the early diversification of teleost fishes.</title>
        <authorList>
            <person name="Parey E."/>
            <person name="Louis A."/>
            <person name="Montfort J."/>
            <person name="Bouchez O."/>
            <person name="Roques C."/>
            <person name="Iampietro C."/>
            <person name="Lluch J."/>
            <person name="Castinel A."/>
            <person name="Donnadieu C."/>
            <person name="Desvignes T."/>
            <person name="Floi Bucao C."/>
            <person name="Jouanno E."/>
            <person name="Wen M."/>
            <person name="Mejri S."/>
            <person name="Dirks R."/>
            <person name="Jansen H."/>
            <person name="Henkel C."/>
            <person name="Chen W.J."/>
            <person name="Zahm M."/>
            <person name="Cabau C."/>
            <person name="Klopp C."/>
            <person name="Thompson A.W."/>
            <person name="Robinson-Rechavi M."/>
            <person name="Braasch I."/>
            <person name="Lecointre G."/>
            <person name="Bobe J."/>
            <person name="Postlethwait J.H."/>
            <person name="Berthelot C."/>
            <person name="Roest Crollius H."/>
            <person name="Guiguen Y."/>
        </authorList>
    </citation>
    <scope>NUCLEOTIDE SEQUENCE</scope>
    <source>
        <strain evidence="1">WJC10195</strain>
    </source>
</reference>
<gene>
    <name evidence="1" type="ORF">SKAU_G00080110</name>
</gene>
<organism evidence="1 2">
    <name type="scientific">Synaphobranchus kaupii</name>
    <name type="common">Kaup's arrowtooth eel</name>
    <dbReference type="NCBI Taxonomy" id="118154"/>
    <lineage>
        <taxon>Eukaryota</taxon>
        <taxon>Metazoa</taxon>
        <taxon>Chordata</taxon>
        <taxon>Craniata</taxon>
        <taxon>Vertebrata</taxon>
        <taxon>Euteleostomi</taxon>
        <taxon>Actinopterygii</taxon>
        <taxon>Neopterygii</taxon>
        <taxon>Teleostei</taxon>
        <taxon>Anguilliformes</taxon>
        <taxon>Synaphobranchidae</taxon>
        <taxon>Synaphobranchus</taxon>
    </lineage>
</organism>
<evidence type="ECO:0000313" key="1">
    <source>
        <dbReference type="EMBL" id="KAJ8367983.1"/>
    </source>
</evidence>
<keyword evidence="2" id="KW-1185">Reference proteome</keyword>